<dbReference type="Proteomes" id="UP000078284">
    <property type="component" value="Chromosome 5"/>
</dbReference>
<dbReference type="EMBL" id="LUHQ01000005">
    <property type="protein sequence ID" value="OAO90558.1"/>
    <property type="molecule type" value="Genomic_DNA"/>
</dbReference>
<keyword evidence="1" id="KW-0472">Membrane</keyword>
<keyword evidence="1" id="KW-1133">Transmembrane helix</keyword>
<organism evidence="2 3">
    <name type="scientific">Arabidopsis thaliana</name>
    <name type="common">Mouse-ear cress</name>
    <dbReference type="NCBI Taxonomy" id="3702"/>
    <lineage>
        <taxon>Eukaryota</taxon>
        <taxon>Viridiplantae</taxon>
        <taxon>Streptophyta</taxon>
        <taxon>Embryophyta</taxon>
        <taxon>Tracheophyta</taxon>
        <taxon>Spermatophyta</taxon>
        <taxon>Magnoliopsida</taxon>
        <taxon>eudicotyledons</taxon>
        <taxon>Gunneridae</taxon>
        <taxon>Pentapetalae</taxon>
        <taxon>rosids</taxon>
        <taxon>malvids</taxon>
        <taxon>Brassicales</taxon>
        <taxon>Brassicaceae</taxon>
        <taxon>Camelineae</taxon>
        <taxon>Arabidopsis</taxon>
    </lineage>
</organism>
<keyword evidence="1" id="KW-0812">Transmembrane</keyword>
<evidence type="ECO:0000313" key="2">
    <source>
        <dbReference type="EMBL" id="OAO90558.1"/>
    </source>
</evidence>
<name>A0A178U9D9_ARATH</name>
<feature type="transmembrane region" description="Helical" evidence="1">
    <location>
        <begin position="19"/>
        <end position="36"/>
    </location>
</feature>
<dbReference type="AlphaFoldDB" id="A0A178U9D9"/>
<evidence type="ECO:0000313" key="3">
    <source>
        <dbReference type="Proteomes" id="UP000078284"/>
    </source>
</evidence>
<gene>
    <name evidence="2" type="ordered locus">AXX17_At5g10610</name>
</gene>
<feature type="transmembrane region" description="Helical" evidence="1">
    <location>
        <begin position="48"/>
        <end position="81"/>
    </location>
</feature>
<sequence>MVAFACSLSFCHNFSFMNLPYSIVLVMILCSYLSLHTKFSMHTYVASIYFYIISVYVVSKLCTFIVMNLRFCLIISLHMYVKVYT</sequence>
<evidence type="ECO:0000256" key="1">
    <source>
        <dbReference type="SAM" id="Phobius"/>
    </source>
</evidence>
<protein>
    <submittedName>
        <fullName evidence="2">Uncharacterized protein</fullName>
    </submittedName>
</protein>
<accession>A0A178U9D9</accession>
<comment type="caution">
    <text evidence="2">The sequence shown here is derived from an EMBL/GenBank/DDBJ whole genome shotgun (WGS) entry which is preliminary data.</text>
</comment>
<proteinExistence type="predicted"/>
<reference evidence="3" key="1">
    <citation type="journal article" date="2016" name="Proc. Natl. Acad. Sci. U.S.A.">
        <title>Chromosome-level assembly of Arabidopsis thaliana Ler reveals the extent of translocation and inversion polymorphisms.</title>
        <authorList>
            <person name="Zapata L."/>
            <person name="Ding J."/>
            <person name="Willing E.M."/>
            <person name="Hartwig B."/>
            <person name="Bezdan D."/>
            <person name="Jiao W.B."/>
            <person name="Patel V."/>
            <person name="Velikkakam James G."/>
            <person name="Koornneef M."/>
            <person name="Ossowski S."/>
            <person name="Schneeberger K."/>
        </authorList>
    </citation>
    <scope>NUCLEOTIDE SEQUENCE [LARGE SCALE GENOMIC DNA]</scope>
    <source>
        <strain evidence="3">cv. Landsberg erecta</strain>
    </source>
</reference>